<dbReference type="EMBL" id="JBBXJM010000005">
    <property type="protein sequence ID" value="KAL1407522.1"/>
    <property type="molecule type" value="Genomic_DNA"/>
</dbReference>
<feature type="region of interest" description="Disordered" evidence="11">
    <location>
        <begin position="888"/>
        <end position="933"/>
    </location>
</feature>
<evidence type="ECO:0000256" key="4">
    <source>
        <dbReference type="ARBA" id="ARBA00022475"/>
    </source>
</evidence>
<gene>
    <name evidence="12" type="primary">PRM1</name>
    <name evidence="12" type="ORF">Q8F55_006955</name>
</gene>
<evidence type="ECO:0000313" key="12">
    <source>
        <dbReference type="EMBL" id="KAL1407522.1"/>
    </source>
</evidence>
<keyword evidence="9" id="KW-0325">Glycoprotein</keyword>
<feature type="compositionally biased region" description="Basic and acidic residues" evidence="11">
    <location>
        <begin position="948"/>
        <end position="957"/>
    </location>
</feature>
<dbReference type="PANTHER" id="PTHR31030:SF1">
    <property type="entry name" value="PLASMA MEMBRANE FUSION PROTEIN PRM1"/>
    <property type="match status" value="1"/>
</dbReference>
<sequence length="993" mass="105567">MDVPLTMDLPDPPMAGTTESHDAGPFERPLTPPPLHPGYYDEQRNSVLPPTPHTPFVERRPLPPSPGLRPYLSLGPRLLLSVFSPALVPLMFTVAHLIQTRSSTATLAANLKHDVLSVCGGLASGISVLQSIPRYLAMQTNAELLRASRQTVMGVGRALMDIIQVIEAVLKFLIDMYRSLLMCVIQLVVQGTLSVLIGAVDAIGKAVTASLDAIRTSIQDDIATFNNLVQKAVSGVNKVVGVFGTSISIPAVDIPSLGFLQNVTIPTTFEDSLIKLNNSLPTLDEVRSLLDKVIDVPLDKLINEINVTRHEIAAQINDSILPTPSLSSLSGGNGAQLQSELCTNIDTSLIDDTAKSLHTLGTTAIALMILLIIIGWCVLAFWEWQRWRCLKQSVEAVETELANGSTDAWMVVSAVEHPFMYRFGVPVLRRVAPTPRLRANLRWLLSYLAHPTLLSLLCLSVIGIVVLQLQLGALHAIQRHAEQSANASMAKTTSDLVSKLNAMSADASASYANDANKAIAELEHKINDELFGHWINSTAKALNNTLVAFYDEVESFLNTTFGGTVLYNPINTFMYCILGSKIDSLEKGIAWVSKNAHVSFPTVPLDVLQLPTSSMDELVAPVTAAAVGGAPSSGDGGALGKLINNFASAIRVQQIMYGVILGVWAALVLVGLAIVAWHSGLGDAFAARRAARAAHTGPPAAPPPPFKRPPSWPWSRPPLYQQYAGSSEVASSEAKAPSASVASRAPSRGETIRQLFAPAQALLGMGGSARSTPPPLPPRKPTPDDKGSDDDDDAPPPPSFWVTRAIGAGSRGRGQVPRGARLGAAMRRDVEAGEGEAGQSQPLRTLFPVSRADAAAAPDPFGDQHAAGTFNDARLVPGVTVEAARSAPDPFADGAARPPSSFAFQYDGECPPSPGLTDRSSTGSAYAPRVESARAGHTSFVAILTSIQDKRRRDAAARRVTPFLTDEVSGRATPEHKVAGTPERSATPAMPGA</sequence>
<keyword evidence="13" id="KW-1185">Reference proteome</keyword>
<feature type="compositionally biased region" description="Pro residues" evidence="11">
    <location>
        <begin position="699"/>
        <end position="716"/>
    </location>
</feature>
<protein>
    <recommendedName>
        <fullName evidence="10">Plasma membrane fusion protein PRM1</fullName>
    </recommendedName>
</protein>
<comment type="similarity">
    <text evidence="3 10">Belongs to the PRM1 family.</text>
</comment>
<comment type="subcellular location">
    <subcellularLocation>
        <location evidence="2 10">Cell membrane</location>
        <topology evidence="2 10">Multi-pass membrane protein</topology>
    </subcellularLocation>
</comment>
<keyword evidence="4 10" id="KW-1003">Cell membrane</keyword>
<keyword evidence="6 10" id="KW-0184">Conjugation</keyword>
<dbReference type="Proteomes" id="UP001565368">
    <property type="component" value="Unassembled WGS sequence"/>
</dbReference>
<evidence type="ECO:0000256" key="11">
    <source>
        <dbReference type="SAM" id="MobiDB-lite"/>
    </source>
</evidence>
<feature type="region of interest" description="Disordered" evidence="11">
    <location>
        <begin position="1"/>
        <end position="62"/>
    </location>
</feature>
<evidence type="ECO:0000256" key="5">
    <source>
        <dbReference type="ARBA" id="ARBA00022692"/>
    </source>
</evidence>
<dbReference type="GeneID" id="95987998"/>
<evidence type="ECO:0000256" key="10">
    <source>
        <dbReference type="RuleBase" id="RU366035"/>
    </source>
</evidence>
<feature type="region of interest" description="Disordered" evidence="11">
    <location>
        <begin position="764"/>
        <end position="819"/>
    </location>
</feature>
<keyword evidence="7 10" id="KW-1133">Transmembrane helix</keyword>
<feature type="compositionally biased region" description="Low complexity" evidence="11">
    <location>
        <begin position="736"/>
        <end position="748"/>
    </location>
</feature>
<evidence type="ECO:0000256" key="9">
    <source>
        <dbReference type="ARBA" id="ARBA00023180"/>
    </source>
</evidence>
<dbReference type="InterPro" id="IPR026777">
    <property type="entry name" value="PRM1"/>
</dbReference>
<keyword evidence="8 10" id="KW-0472">Membrane</keyword>
<name>A0ABR3PYX0_9TREE</name>
<feature type="region of interest" description="Disordered" evidence="11">
    <location>
        <begin position="948"/>
        <end position="993"/>
    </location>
</feature>
<reference evidence="12 13" key="1">
    <citation type="submission" date="2023-08" db="EMBL/GenBank/DDBJ databases">
        <title>Annotated Genome Sequence of Vanrija albida AlHP1.</title>
        <authorList>
            <person name="Herzog R."/>
        </authorList>
    </citation>
    <scope>NUCLEOTIDE SEQUENCE [LARGE SCALE GENOMIC DNA]</scope>
    <source>
        <strain evidence="12 13">AlHP1</strain>
    </source>
</reference>
<keyword evidence="5 10" id="KW-0812">Transmembrane</keyword>
<evidence type="ECO:0000256" key="3">
    <source>
        <dbReference type="ARBA" id="ARBA00010780"/>
    </source>
</evidence>
<comment type="function">
    <text evidence="1 10">Involved in cell fusion during mating by stabilizing the plasma membrane fusion event.</text>
</comment>
<evidence type="ECO:0000313" key="13">
    <source>
        <dbReference type="Proteomes" id="UP001565368"/>
    </source>
</evidence>
<evidence type="ECO:0000256" key="7">
    <source>
        <dbReference type="ARBA" id="ARBA00022989"/>
    </source>
</evidence>
<comment type="caution">
    <text evidence="12">The sequence shown here is derived from an EMBL/GenBank/DDBJ whole genome shotgun (WGS) entry which is preliminary data.</text>
</comment>
<accession>A0ABR3PYX0</accession>
<evidence type="ECO:0000256" key="8">
    <source>
        <dbReference type="ARBA" id="ARBA00023136"/>
    </source>
</evidence>
<proteinExistence type="inferred from homology"/>
<dbReference type="PANTHER" id="PTHR31030">
    <property type="entry name" value="PLASMA MEMBRANE FUSION PROTEIN PRM1"/>
    <property type="match status" value="1"/>
</dbReference>
<feature type="transmembrane region" description="Helical" evidence="10">
    <location>
        <begin position="655"/>
        <end position="677"/>
    </location>
</feature>
<feature type="transmembrane region" description="Helical" evidence="10">
    <location>
        <begin position="447"/>
        <end position="469"/>
    </location>
</feature>
<evidence type="ECO:0000256" key="2">
    <source>
        <dbReference type="ARBA" id="ARBA00004651"/>
    </source>
</evidence>
<comment type="caution">
    <text evidence="10">Lacks conserved residue(s) required for the propagation of feature annotation.</text>
</comment>
<feature type="region of interest" description="Disordered" evidence="11">
    <location>
        <begin position="695"/>
        <end position="749"/>
    </location>
</feature>
<feature type="transmembrane region" description="Helical" evidence="10">
    <location>
        <begin position="364"/>
        <end position="382"/>
    </location>
</feature>
<dbReference type="RefSeq" id="XP_069207466.1">
    <property type="nucleotide sequence ID" value="XM_069355395.1"/>
</dbReference>
<evidence type="ECO:0000256" key="6">
    <source>
        <dbReference type="ARBA" id="ARBA00022971"/>
    </source>
</evidence>
<organism evidence="12 13">
    <name type="scientific">Vanrija albida</name>
    <dbReference type="NCBI Taxonomy" id="181172"/>
    <lineage>
        <taxon>Eukaryota</taxon>
        <taxon>Fungi</taxon>
        <taxon>Dikarya</taxon>
        <taxon>Basidiomycota</taxon>
        <taxon>Agaricomycotina</taxon>
        <taxon>Tremellomycetes</taxon>
        <taxon>Trichosporonales</taxon>
        <taxon>Trichosporonaceae</taxon>
        <taxon>Vanrija</taxon>
    </lineage>
</organism>
<evidence type="ECO:0000256" key="1">
    <source>
        <dbReference type="ARBA" id="ARBA00002512"/>
    </source>
</evidence>